<sequence>MRVSITNFCIGLFAMITMVSAVPVGKREVYVPPVLHPHNGIVWKIGSAYNVTWNTTNPPKQITNTIGAIYLRKGNLTLLDDPLASNFSILDGRAEIKVPSNISAGKDYRIVLFGDSGNWSEDFEIEESRH</sequence>
<feature type="domain" description="Yeast cell wall synthesis Kre9/Knh1-like N-terminal" evidence="3">
    <location>
        <begin position="37"/>
        <end position="125"/>
    </location>
</feature>
<organism evidence="4 5">
    <name type="scientific">Athelia psychrophila</name>
    <dbReference type="NCBI Taxonomy" id="1759441"/>
    <lineage>
        <taxon>Eukaryota</taxon>
        <taxon>Fungi</taxon>
        <taxon>Dikarya</taxon>
        <taxon>Basidiomycota</taxon>
        <taxon>Agaricomycotina</taxon>
        <taxon>Agaricomycetes</taxon>
        <taxon>Agaricomycetidae</taxon>
        <taxon>Atheliales</taxon>
        <taxon>Atheliaceae</taxon>
        <taxon>Athelia</taxon>
    </lineage>
</organism>
<dbReference type="Pfam" id="PF10342">
    <property type="entry name" value="Kre9_KNH"/>
    <property type="match status" value="1"/>
</dbReference>
<dbReference type="AlphaFoldDB" id="A0A166XBZ0"/>
<evidence type="ECO:0000259" key="3">
    <source>
        <dbReference type="Pfam" id="PF10342"/>
    </source>
</evidence>
<evidence type="ECO:0000256" key="2">
    <source>
        <dbReference type="SAM" id="SignalP"/>
    </source>
</evidence>
<keyword evidence="5" id="KW-1185">Reference proteome</keyword>
<dbReference type="EMBL" id="KV417480">
    <property type="protein sequence ID" value="KZP34629.1"/>
    <property type="molecule type" value="Genomic_DNA"/>
</dbReference>
<protein>
    <recommendedName>
        <fullName evidence="3">Yeast cell wall synthesis Kre9/Knh1-like N-terminal domain-containing protein</fullName>
    </recommendedName>
</protein>
<proteinExistence type="predicted"/>
<reference evidence="4 5" key="1">
    <citation type="journal article" date="2016" name="Mol. Biol. Evol.">
        <title>Comparative Genomics of Early-Diverging Mushroom-Forming Fungi Provides Insights into the Origins of Lignocellulose Decay Capabilities.</title>
        <authorList>
            <person name="Nagy L.G."/>
            <person name="Riley R."/>
            <person name="Tritt A."/>
            <person name="Adam C."/>
            <person name="Daum C."/>
            <person name="Floudas D."/>
            <person name="Sun H."/>
            <person name="Yadav J.S."/>
            <person name="Pangilinan J."/>
            <person name="Larsson K.H."/>
            <person name="Matsuura K."/>
            <person name="Barry K."/>
            <person name="Labutti K."/>
            <person name="Kuo R."/>
            <person name="Ohm R.A."/>
            <person name="Bhattacharya S.S."/>
            <person name="Shirouzu T."/>
            <person name="Yoshinaga Y."/>
            <person name="Martin F.M."/>
            <person name="Grigoriev I.V."/>
            <person name="Hibbett D.S."/>
        </authorList>
    </citation>
    <scope>NUCLEOTIDE SEQUENCE [LARGE SCALE GENOMIC DNA]</scope>
    <source>
        <strain evidence="4 5">CBS 109695</strain>
    </source>
</reference>
<evidence type="ECO:0000313" key="5">
    <source>
        <dbReference type="Proteomes" id="UP000076532"/>
    </source>
</evidence>
<evidence type="ECO:0000313" key="4">
    <source>
        <dbReference type="EMBL" id="KZP34629.1"/>
    </source>
</evidence>
<dbReference type="Proteomes" id="UP000076532">
    <property type="component" value="Unassembled WGS sequence"/>
</dbReference>
<name>A0A166XBZ0_9AGAM</name>
<keyword evidence="1 2" id="KW-0732">Signal</keyword>
<dbReference type="InterPro" id="IPR018466">
    <property type="entry name" value="Kre9/Knh1-like_N"/>
</dbReference>
<dbReference type="OrthoDB" id="2317741at2759"/>
<accession>A0A166XBZ0</accession>
<feature type="signal peptide" evidence="2">
    <location>
        <begin position="1"/>
        <end position="21"/>
    </location>
</feature>
<evidence type="ECO:0000256" key="1">
    <source>
        <dbReference type="ARBA" id="ARBA00022729"/>
    </source>
</evidence>
<feature type="chain" id="PRO_5007882240" description="Yeast cell wall synthesis Kre9/Knh1-like N-terminal domain-containing protein" evidence="2">
    <location>
        <begin position="22"/>
        <end position="130"/>
    </location>
</feature>
<gene>
    <name evidence="4" type="ORF">FIBSPDRAFT_942727</name>
</gene>